<dbReference type="GO" id="GO:0004540">
    <property type="term" value="F:RNA nuclease activity"/>
    <property type="evidence" value="ECO:0007669"/>
    <property type="project" value="InterPro"/>
</dbReference>
<gene>
    <name evidence="6" type="ORF">F4Y42_04990</name>
</gene>
<reference evidence="6" key="1">
    <citation type="submission" date="2019-09" db="EMBL/GenBank/DDBJ databases">
        <title>Characterisation of the sponge microbiome using genome-centric metagenomics.</title>
        <authorList>
            <person name="Engelberts J.P."/>
            <person name="Robbins S.J."/>
            <person name="De Goeij J.M."/>
            <person name="Aranda M."/>
            <person name="Bell S.C."/>
            <person name="Webster N.S."/>
        </authorList>
    </citation>
    <scope>NUCLEOTIDE SEQUENCE</scope>
    <source>
        <strain evidence="6">SB0664_bin_27</strain>
    </source>
</reference>
<dbReference type="PANTHER" id="PTHR34139">
    <property type="entry name" value="UPF0331 PROTEIN MJ0127"/>
    <property type="match status" value="1"/>
</dbReference>
<organism evidence="6">
    <name type="scientific">Caldilineaceae bacterium SB0664_bin_27</name>
    <dbReference type="NCBI Taxonomy" id="2605260"/>
    <lineage>
        <taxon>Bacteria</taxon>
        <taxon>Bacillati</taxon>
        <taxon>Chloroflexota</taxon>
        <taxon>Caldilineae</taxon>
        <taxon>Caldilineales</taxon>
        <taxon>Caldilineaceae</taxon>
    </lineage>
</organism>
<dbReference type="EMBL" id="VXRG01000042">
    <property type="protein sequence ID" value="MXY92788.1"/>
    <property type="molecule type" value="Genomic_DNA"/>
</dbReference>
<evidence type="ECO:0000256" key="1">
    <source>
        <dbReference type="ARBA" id="ARBA00022553"/>
    </source>
</evidence>
<dbReference type="InterPro" id="IPR051813">
    <property type="entry name" value="HepT_RNase_toxin"/>
</dbReference>
<accession>A0A6B0YTK7</accession>
<evidence type="ECO:0000256" key="5">
    <source>
        <dbReference type="ARBA" id="ARBA00022801"/>
    </source>
</evidence>
<proteinExistence type="predicted"/>
<dbReference type="GO" id="GO:0110001">
    <property type="term" value="C:toxin-antitoxin complex"/>
    <property type="evidence" value="ECO:0007669"/>
    <property type="project" value="InterPro"/>
</dbReference>
<comment type="caution">
    <text evidence="6">The sequence shown here is derived from an EMBL/GenBank/DDBJ whole genome shotgun (WGS) entry which is preliminary data.</text>
</comment>
<dbReference type="AlphaFoldDB" id="A0A6B0YTK7"/>
<protein>
    <submittedName>
        <fullName evidence="6">DUF86 domain-containing protein</fullName>
    </submittedName>
</protein>
<dbReference type="Pfam" id="PF01934">
    <property type="entry name" value="HepT-like"/>
    <property type="match status" value="1"/>
</dbReference>
<dbReference type="GO" id="GO:0000166">
    <property type="term" value="F:nucleotide binding"/>
    <property type="evidence" value="ECO:0007669"/>
    <property type="project" value="UniProtKB-KW"/>
</dbReference>
<sequence length="123" mass="14127">MSEVDLKKRLWRLHIEDMIEFSEKVLAYTEGMDRKAFLADGLIYDATLRNLQLIGAAAMHVPIEVRQAQPEIPWHIFTGTCYHLVRSYLTINKSCVWDIIQEGVPDVLPVLRKLSDSESGKEN</sequence>
<evidence type="ECO:0000256" key="4">
    <source>
        <dbReference type="ARBA" id="ARBA00022741"/>
    </source>
</evidence>
<dbReference type="PANTHER" id="PTHR34139:SF1">
    <property type="entry name" value="RNASE MJ1380-RELATED"/>
    <property type="match status" value="1"/>
</dbReference>
<evidence type="ECO:0000256" key="3">
    <source>
        <dbReference type="ARBA" id="ARBA00022722"/>
    </source>
</evidence>
<keyword evidence="2" id="KW-1277">Toxin-antitoxin system</keyword>
<evidence type="ECO:0000313" key="6">
    <source>
        <dbReference type="EMBL" id="MXY92788.1"/>
    </source>
</evidence>
<keyword evidence="1" id="KW-0597">Phosphoprotein</keyword>
<evidence type="ECO:0000256" key="2">
    <source>
        <dbReference type="ARBA" id="ARBA00022649"/>
    </source>
</evidence>
<dbReference type="GO" id="GO:0016787">
    <property type="term" value="F:hydrolase activity"/>
    <property type="evidence" value="ECO:0007669"/>
    <property type="project" value="UniProtKB-KW"/>
</dbReference>
<keyword evidence="4" id="KW-0547">Nucleotide-binding</keyword>
<keyword evidence="5" id="KW-0378">Hydrolase</keyword>
<name>A0A6B0YTK7_9CHLR</name>
<keyword evidence="3" id="KW-0540">Nuclease</keyword>
<dbReference type="InterPro" id="IPR008201">
    <property type="entry name" value="HepT-like"/>
</dbReference>